<keyword evidence="2" id="KW-1185">Reference proteome</keyword>
<accession>A0ACB6ZN22</accession>
<dbReference type="EMBL" id="MU117979">
    <property type="protein sequence ID" value="KAF9650997.1"/>
    <property type="molecule type" value="Genomic_DNA"/>
</dbReference>
<evidence type="ECO:0000313" key="1">
    <source>
        <dbReference type="EMBL" id="KAF9650997.1"/>
    </source>
</evidence>
<sequence>MPPTTTVDGTDNLGEGDSYLVLDLLPEDENWMEKLKREVQFRIMLHRGGEVPRLVAVQGEINNDGSYPIYRHPADASPPLLWFSPTVSRIRAAVEAQLNHPVNHVLIQHYRSGKDYISEHSDKTIDVVAGSKIVNISIGATRIMTLRTKKDASSSTGGLGEDKSRKHQKFSLPDRSMFVMGLETNARWLHSIGHDNRPFHTKSEEEKYMNGERISLTFRNIGTFLSAGGTKIWGQGAVAKSAGGARDVVTDQEEVEKLVDWFGRENHQSDFDWQEVYGQGSDVVNFTQL</sequence>
<reference evidence="1" key="2">
    <citation type="journal article" date="2020" name="Nat. Commun.">
        <title>Large-scale genome sequencing of mycorrhizal fungi provides insights into the early evolution of symbiotic traits.</title>
        <authorList>
            <person name="Miyauchi S."/>
            <person name="Kiss E."/>
            <person name="Kuo A."/>
            <person name="Drula E."/>
            <person name="Kohler A."/>
            <person name="Sanchez-Garcia M."/>
            <person name="Morin E."/>
            <person name="Andreopoulos B."/>
            <person name="Barry K.W."/>
            <person name="Bonito G."/>
            <person name="Buee M."/>
            <person name="Carver A."/>
            <person name="Chen C."/>
            <person name="Cichocki N."/>
            <person name="Clum A."/>
            <person name="Culley D."/>
            <person name="Crous P.W."/>
            <person name="Fauchery L."/>
            <person name="Girlanda M."/>
            <person name="Hayes R.D."/>
            <person name="Keri Z."/>
            <person name="LaButti K."/>
            <person name="Lipzen A."/>
            <person name="Lombard V."/>
            <person name="Magnuson J."/>
            <person name="Maillard F."/>
            <person name="Murat C."/>
            <person name="Nolan M."/>
            <person name="Ohm R.A."/>
            <person name="Pangilinan J."/>
            <person name="Pereira M.F."/>
            <person name="Perotto S."/>
            <person name="Peter M."/>
            <person name="Pfister S."/>
            <person name="Riley R."/>
            <person name="Sitrit Y."/>
            <person name="Stielow J.B."/>
            <person name="Szollosi G."/>
            <person name="Zifcakova L."/>
            <person name="Stursova M."/>
            <person name="Spatafora J.W."/>
            <person name="Tedersoo L."/>
            <person name="Vaario L.M."/>
            <person name="Yamada A."/>
            <person name="Yan M."/>
            <person name="Wang P."/>
            <person name="Xu J."/>
            <person name="Bruns T."/>
            <person name="Baldrian P."/>
            <person name="Vilgalys R."/>
            <person name="Dunand C."/>
            <person name="Henrissat B."/>
            <person name="Grigoriev I.V."/>
            <person name="Hibbett D."/>
            <person name="Nagy L.G."/>
            <person name="Martin F.M."/>
        </authorList>
    </citation>
    <scope>NUCLEOTIDE SEQUENCE</scope>
    <source>
        <strain evidence="1">P2</strain>
    </source>
</reference>
<gene>
    <name evidence="1" type="ORF">BDM02DRAFT_3111312</name>
</gene>
<dbReference type="Proteomes" id="UP000886501">
    <property type="component" value="Unassembled WGS sequence"/>
</dbReference>
<comment type="caution">
    <text evidence="1">The sequence shown here is derived from an EMBL/GenBank/DDBJ whole genome shotgun (WGS) entry which is preliminary data.</text>
</comment>
<reference evidence="1" key="1">
    <citation type="submission" date="2019-10" db="EMBL/GenBank/DDBJ databases">
        <authorList>
            <consortium name="DOE Joint Genome Institute"/>
            <person name="Kuo A."/>
            <person name="Miyauchi S."/>
            <person name="Kiss E."/>
            <person name="Drula E."/>
            <person name="Kohler A."/>
            <person name="Sanchez-Garcia M."/>
            <person name="Andreopoulos B."/>
            <person name="Barry K.W."/>
            <person name="Bonito G."/>
            <person name="Buee M."/>
            <person name="Carver A."/>
            <person name="Chen C."/>
            <person name="Cichocki N."/>
            <person name="Clum A."/>
            <person name="Culley D."/>
            <person name="Crous P.W."/>
            <person name="Fauchery L."/>
            <person name="Girlanda M."/>
            <person name="Hayes R."/>
            <person name="Keri Z."/>
            <person name="Labutti K."/>
            <person name="Lipzen A."/>
            <person name="Lombard V."/>
            <person name="Magnuson J."/>
            <person name="Maillard F."/>
            <person name="Morin E."/>
            <person name="Murat C."/>
            <person name="Nolan M."/>
            <person name="Ohm R."/>
            <person name="Pangilinan J."/>
            <person name="Pereira M."/>
            <person name="Perotto S."/>
            <person name="Peter M."/>
            <person name="Riley R."/>
            <person name="Sitrit Y."/>
            <person name="Stielow B."/>
            <person name="Szollosi G."/>
            <person name="Zifcakova L."/>
            <person name="Stursova M."/>
            <person name="Spatafora J.W."/>
            <person name="Tedersoo L."/>
            <person name="Vaario L.-M."/>
            <person name="Yamada A."/>
            <person name="Yan M."/>
            <person name="Wang P."/>
            <person name="Xu J."/>
            <person name="Bruns T."/>
            <person name="Baldrian P."/>
            <person name="Vilgalys R."/>
            <person name="Henrissat B."/>
            <person name="Grigoriev I.V."/>
            <person name="Hibbett D."/>
            <person name="Nagy L.G."/>
            <person name="Martin F.M."/>
        </authorList>
    </citation>
    <scope>NUCLEOTIDE SEQUENCE</scope>
    <source>
        <strain evidence="1">P2</strain>
    </source>
</reference>
<protein>
    <submittedName>
        <fullName evidence="1">Uncharacterized protein</fullName>
    </submittedName>
</protein>
<organism evidence="1 2">
    <name type="scientific">Thelephora ganbajun</name>
    <name type="common">Ganba fungus</name>
    <dbReference type="NCBI Taxonomy" id="370292"/>
    <lineage>
        <taxon>Eukaryota</taxon>
        <taxon>Fungi</taxon>
        <taxon>Dikarya</taxon>
        <taxon>Basidiomycota</taxon>
        <taxon>Agaricomycotina</taxon>
        <taxon>Agaricomycetes</taxon>
        <taxon>Thelephorales</taxon>
        <taxon>Thelephoraceae</taxon>
        <taxon>Thelephora</taxon>
    </lineage>
</organism>
<evidence type="ECO:0000313" key="2">
    <source>
        <dbReference type="Proteomes" id="UP000886501"/>
    </source>
</evidence>
<proteinExistence type="predicted"/>
<name>A0ACB6ZN22_THEGA</name>